<dbReference type="EC" id="3.1.3.16" evidence="4"/>
<dbReference type="GO" id="GO:0005509">
    <property type="term" value="F:calcium ion binding"/>
    <property type="evidence" value="ECO:0007669"/>
    <property type="project" value="InterPro"/>
</dbReference>
<comment type="cofactor">
    <cofactor evidence="2">
        <name>Mg(2+)</name>
        <dbReference type="ChEBI" id="CHEBI:18420"/>
    </cofactor>
</comment>
<dbReference type="Proteomes" id="UP001172673">
    <property type="component" value="Unassembled WGS sequence"/>
</dbReference>
<dbReference type="EMBL" id="JAPDRK010000022">
    <property type="protein sequence ID" value="KAJ9603464.1"/>
    <property type="molecule type" value="Genomic_DNA"/>
</dbReference>
<dbReference type="InterPro" id="IPR000222">
    <property type="entry name" value="PP2C_BS"/>
</dbReference>
<evidence type="ECO:0000256" key="9">
    <source>
        <dbReference type="ARBA" id="ARBA00048832"/>
    </source>
</evidence>
<keyword evidence="11" id="KW-0472">Membrane</keyword>
<evidence type="ECO:0000256" key="11">
    <source>
        <dbReference type="SAM" id="Phobius"/>
    </source>
</evidence>
<evidence type="ECO:0000256" key="4">
    <source>
        <dbReference type="ARBA" id="ARBA00013081"/>
    </source>
</evidence>
<dbReference type="GO" id="GO:0016020">
    <property type="term" value="C:membrane"/>
    <property type="evidence" value="ECO:0007669"/>
    <property type="project" value="InterPro"/>
</dbReference>
<evidence type="ECO:0000256" key="10">
    <source>
        <dbReference type="SAM" id="MobiDB-lite"/>
    </source>
</evidence>
<dbReference type="SUPFAM" id="SSF81606">
    <property type="entry name" value="PP2C-like"/>
    <property type="match status" value="1"/>
</dbReference>
<keyword evidence="6" id="KW-0378">Hydrolase</keyword>
<dbReference type="GO" id="GO:0004722">
    <property type="term" value="F:protein serine/threonine phosphatase activity"/>
    <property type="evidence" value="ECO:0007669"/>
    <property type="project" value="UniProtKB-EC"/>
</dbReference>
<feature type="compositionally biased region" description="Polar residues" evidence="10">
    <location>
        <begin position="835"/>
        <end position="850"/>
    </location>
</feature>
<evidence type="ECO:0000256" key="5">
    <source>
        <dbReference type="ARBA" id="ARBA00022723"/>
    </source>
</evidence>
<dbReference type="Pfam" id="PF05345">
    <property type="entry name" value="He_PIG"/>
    <property type="match status" value="1"/>
</dbReference>
<keyword evidence="7" id="KW-0904">Protein phosphatase</keyword>
<feature type="region of interest" description="Disordered" evidence="10">
    <location>
        <begin position="609"/>
        <end position="694"/>
    </location>
</feature>
<evidence type="ECO:0000256" key="2">
    <source>
        <dbReference type="ARBA" id="ARBA00001946"/>
    </source>
</evidence>
<evidence type="ECO:0000313" key="15">
    <source>
        <dbReference type="Proteomes" id="UP001172673"/>
    </source>
</evidence>
<comment type="caution">
    <text evidence="14">The sequence shown here is derived from an EMBL/GenBank/DDBJ whole genome shotgun (WGS) entry which is preliminary data.</text>
</comment>
<dbReference type="PANTHER" id="PTHR13832">
    <property type="entry name" value="PROTEIN PHOSPHATASE 2C"/>
    <property type="match status" value="1"/>
</dbReference>
<gene>
    <name evidence="14" type="primary">AXL2</name>
    <name evidence="14" type="ORF">H2200_012242</name>
</gene>
<dbReference type="InterPro" id="IPR015919">
    <property type="entry name" value="Cadherin-like_sf"/>
</dbReference>
<keyword evidence="11" id="KW-0812">Transmembrane</keyword>
<dbReference type="SUPFAM" id="SSF49313">
    <property type="entry name" value="Cadherin-like"/>
    <property type="match status" value="3"/>
</dbReference>
<evidence type="ECO:0000256" key="7">
    <source>
        <dbReference type="ARBA" id="ARBA00022912"/>
    </source>
</evidence>
<sequence>MHHIGIRKALLAFSLVSSLVSAAPQLAFPINSQVPPVAYASQPYSFVFAATTFVSSAPQVSYTITDGPAWLELESTSRKFAGTPEAQDIGATTLHLIASDLTGQISTSVTFVVAASSELSTTTDILPQLERSGVVSAPNSLVLHPQEIFKLSIEEDTFTGVSTGTRFYAVSADNTPLPSWVQFDVTQDTAQLVFSGTAPVLISPLGGAQTYEIRLIASNVPGFAESSIDFTLVISQHVLRFSYASQSIVVQPGIRFGSPSLRPLLRLDGQTVADNQIANVVANVPTGVELDRQRLSLHGTVDAATNVTVTISVTDMYGDVANATIFLGGTDRRNASLGTIATLNVTAGEYFSYNLATPSFSPTTRAIPDLNNATSWLNFDSVSWTLSGVVPVDQTSQTVDVPITFENATSTSTGEVILQVLQKAAAPAFTSTHTSKTYTSTLAGATSMTSEPTMGSGGRQTGNRRVLHMILAIVFSVVGACLVLFLISCCLRRRKHKRRETSKNSAKDSPGPVEDDPRIVPPEPGSLSPEMLGVATSPPIAPPGPPRPDFAWSNDSLRHSRQRLSATVRPGPLSYHRTSQIFTENRDLLPPVETTTASGGALDTLFEPTGVRGGSLLQRPASAKVNRPSTMNRQSYTTPSSRMSRGSILPSSVGLPDRRSGAGHGAGILPGPTDGASSRMSWRNSWTSNPSTDPRITTVVLDSFPAPPGDGPDLVGGRSRAKTPLPLLRVVSEDGEKELSFEEQRQRWHTERARARLEGSCRFSNAGSARIMPRVRSGMRTEKRPPSSISKDSLVREHSWSQWSGLGPAAHEVQPLGSPPGIVTGSGPQLRSRPSVASSGQFESVTSSDSQWEDEENLVIEETEQGVRQWQTDNGSQASPRLPFSSVSKARENIGNRSASDHASQQTRVVDKRKHISDSGADDCVYYGLSAMQGWRISMEDAHAAVLDLQPEEKGKTLQPAGPDKRLSYFGVYDGHGGEKVAQFAGENIHKIVAKQEGFAKGDIEQALKDGFLATDRAILNGTIIMR</sequence>
<reference evidence="14" key="1">
    <citation type="submission" date="2022-10" db="EMBL/GenBank/DDBJ databases">
        <title>Culturing micro-colonial fungi from biological soil crusts in the Mojave desert and describing Neophaeococcomyces mojavensis, and introducing the new genera and species Taxawa tesnikishii.</title>
        <authorList>
            <person name="Kurbessoian T."/>
            <person name="Stajich J.E."/>
        </authorList>
    </citation>
    <scope>NUCLEOTIDE SEQUENCE</scope>
    <source>
        <strain evidence="14">TK_41</strain>
    </source>
</reference>
<comment type="cofactor">
    <cofactor evidence="1">
        <name>Mn(2+)</name>
        <dbReference type="ChEBI" id="CHEBI:29035"/>
    </cofactor>
</comment>
<keyword evidence="15" id="KW-1185">Reference proteome</keyword>
<feature type="compositionally biased region" description="Polar residues" evidence="10">
    <location>
        <begin position="895"/>
        <end position="908"/>
    </location>
</feature>
<evidence type="ECO:0000256" key="8">
    <source>
        <dbReference type="ARBA" id="ARBA00023211"/>
    </source>
</evidence>
<feature type="domain" description="PPM-type phosphatase" evidence="13">
    <location>
        <begin position="926"/>
        <end position="1027"/>
    </location>
</feature>
<feature type="transmembrane region" description="Helical" evidence="11">
    <location>
        <begin position="466"/>
        <end position="491"/>
    </location>
</feature>
<feature type="region of interest" description="Disordered" evidence="10">
    <location>
        <begin position="775"/>
        <end position="795"/>
    </location>
</feature>
<comment type="similarity">
    <text evidence="3">Belongs to the PP2C family.</text>
</comment>
<protein>
    <recommendedName>
        <fullName evidence="4">protein-serine/threonine phosphatase</fullName>
        <ecNumber evidence="4">3.1.3.16</ecNumber>
    </recommendedName>
</protein>
<keyword evidence="5" id="KW-0479">Metal-binding</keyword>
<proteinExistence type="inferred from homology"/>
<dbReference type="AlphaFoldDB" id="A0AA38WYG8"/>
<comment type="catalytic activity">
    <reaction evidence="9">
        <text>O-phospho-L-threonyl-[protein] + H2O = L-threonyl-[protein] + phosphate</text>
        <dbReference type="Rhea" id="RHEA:47004"/>
        <dbReference type="Rhea" id="RHEA-COMP:11060"/>
        <dbReference type="Rhea" id="RHEA-COMP:11605"/>
        <dbReference type="ChEBI" id="CHEBI:15377"/>
        <dbReference type="ChEBI" id="CHEBI:30013"/>
        <dbReference type="ChEBI" id="CHEBI:43474"/>
        <dbReference type="ChEBI" id="CHEBI:61977"/>
        <dbReference type="EC" id="3.1.3.16"/>
    </reaction>
    <physiologicalReaction direction="left-to-right" evidence="9">
        <dbReference type="Rhea" id="RHEA:47005"/>
    </physiologicalReaction>
</comment>
<dbReference type="PROSITE" id="PS01032">
    <property type="entry name" value="PPM_1"/>
    <property type="match status" value="1"/>
</dbReference>
<keyword evidence="8" id="KW-0464">Manganese</keyword>
<evidence type="ECO:0000256" key="6">
    <source>
        <dbReference type="ARBA" id="ARBA00022801"/>
    </source>
</evidence>
<dbReference type="InterPro" id="IPR015655">
    <property type="entry name" value="PP2C"/>
</dbReference>
<dbReference type="PROSITE" id="PS51746">
    <property type="entry name" value="PPM_2"/>
    <property type="match status" value="1"/>
</dbReference>
<name>A0AA38WYG8_9EURO</name>
<evidence type="ECO:0000313" key="14">
    <source>
        <dbReference type="EMBL" id="KAJ9603464.1"/>
    </source>
</evidence>
<feature type="region of interest" description="Disordered" evidence="10">
    <location>
        <begin position="807"/>
        <end position="854"/>
    </location>
</feature>
<dbReference type="InterPro" id="IPR006644">
    <property type="entry name" value="Cadg"/>
</dbReference>
<dbReference type="PANTHER" id="PTHR13832:SF565">
    <property type="entry name" value="AT28366P-RELATED"/>
    <property type="match status" value="1"/>
</dbReference>
<dbReference type="CDD" id="cd00143">
    <property type="entry name" value="PP2Cc"/>
    <property type="match status" value="1"/>
</dbReference>
<dbReference type="InterPro" id="IPR001932">
    <property type="entry name" value="PPM-type_phosphatase-like_dom"/>
</dbReference>
<evidence type="ECO:0000256" key="1">
    <source>
        <dbReference type="ARBA" id="ARBA00001936"/>
    </source>
</evidence>
<feature type="chain" id="PRO_5041471197" description="protein-serine/threonine phosphatase" evidence="12">
    <location>
        <begin position="23"/>
        <end position="1027"/>
    </location>
</feature>
<dbReference type="SMART" id="SM00736">
    <property type="entry name" value="CADG"/>
    <property type="match status" value="3"/>
</dbReference>
<keyword evidence="11" id="KW-1133">Transmembrane helix</keyword>
<feature type="compositionally biased region" description="Polar residues" evidence="10">
    <location>
        <begin position="627"/>
        <end position="644"/>
    </location>
</feature>
<evidence type="ECO:0000256" key="12">
    <source>
        <dbReference type="SAM" id="SignalP"/>
    </source>
</evidence>
<dbReference type="InterPro" id="IPR013783">
    <property type="entry name" value="Ig-like_fold"/>
</dbReference>
<feature type="region of interest" description="Disordered" evidence="10">
    <location>
        <begin position="496"/>
        <end position="532"/>
    </location>
</feature>
<dbReference type="InterPro" id="IPR036457">
    <property type="entry name" value="PPM-type-like_dom_sf"/>
</dbReference>
<organism evidence="14 15">
    <name type="scientific">Cladophialophora chaetospira</name>
    <dbReference type="NCBI Taxonomy" id="386627"/>
    <lineage>
        <taxon>Eukaryota</taxon>
        <taxon>Fungi</taxon>
        <taxon>Dikarya</taxon>
        <taxon>Ascomycota</taxon>
        <taxon>Pezizomycotina</taxon>
        <taxon>Eurotiomycetes</taxon>
        <taxon>Chaetothyriomycetidae</taxon>
        <taxon>Chaetothyriales</taxon>
        <taxon>Herpotrichiellaceae</taxon>
        <taxon>Cladophialophora</taxon>
    </lineage>
</organism>
<feature type="compositionally biased region" description="Polar residues" evidence="10">
    <location>
        <begin position="675"/>
        <end position="694"/>
    </location>
</feature>
<feature type="region of interest" description="Disordered" evidence="10">
    <location>
        <begin position="893"/>
        <end position="915"/>
    </location>
</feature>
<evidence type="ECO:0000259" key="13">
    <source>
        <dbReference type="PROSITE" id="PS51746"/>
    </source>
</evidence>
<accession>A0AA38WYG8</accession>
<dbReference type="Gene3D" id="2.60.40.10">
    <property type="entry name" value="Immunoglobulins"/>
    <property type="match status" value="3"/>
</dbReference>
<feature type="signal peptide" evidence="12">
    <location>
        <begin position="1"/>
        <end position="22"/>
    </location>
</feature>
<dbReference type="Gene3D" id="3.60.40.10">
    <property type="entry name" value="PPM-type phosphatase domain"/>
    <property type="match status" value="1"/>
</dbReference>
<keyword evidence="12" id="KW-0732">Signal</keyword>
<dbReference type="Pfam" id="PF00481">
    <property type="entry name" value="PP2C"/>
    <property type="match status" value="1"/>
</dbReference>
<evidence type="ECO:0000256" key="3">
    <source>
        <dbReference type="ARBA" id="ARBA00006702"/>
    </source>
</evidence>